<evidence type="ECO:0000313" key="1">
    <source>
        <dbReference type="EMBL" id="ACK80302.1"/>
    </source>
</evidence>
<dbReference type="GeneID" id="65280562"/>
<name>B7J8Y8_ACIF2</name>
<dbReference type="STRING" id="243159.AFE_1307"/>
<dbReference type="HOGENOM" id="CLU_2115687_0_0_6"/>
<protein>
    <submittedName>
        <fullName evidence="1">Uncharacterized protein</fullName>
    </submittedName>
</protein>
<dbReference type="AlphaFoldDB" id="B7J8Y8"/>
<keyword evidence="2" id="KW-1185">Reference proteome</keyword>
<evidence type="ECO:0000313" key="2">
    <source>
        <dbReference type="Proteomes" id="UP000001362"/>
    </source>
</evidence>
<dbReference type="PaxDb" id="243159-AFE_1307"/>
<organism evidence="1 2">
    <name type="scientific">Acidithiobacillus ferrooxidans (strain ATCC 23270 / DSM 14882 / CIP 104768 / NCIMB 8455)</name>
    <name type="common">Ferrobacillus ferrooxidans (strain ATCC 23270)</name>
    <dbReference type="NCBI Taxonomy" id="243159"/>
    <lineage>
        <taxon>Bacteria</taxon>
        <taxon>Pseudomonadati</taxon>
        <taxon>Pseudomonadota</taxon>
        <taxon>Acidithiobacillia</taxon>
        <taxon>Acidithiobacillales</taxon>
        <taxon>Acidithiobacillaceae</taxon>
        <taxon>Acidithiobacillus</taxon>
    </lineage>
</organism>
<sequence length="114" mass="13155">MKIYIEHAEETCLGGSAFPENPEEDASVIHFYWVDGRECVFRNGVDDQITELKQHLWENYRDRCVNTNHDLLMALAALKDALKYGGNKFELCMAFLNDIPMIPVTVEPQDTWAF</sequence>
<dbReference type="EMBL" id="CP001219">
    <property type="protein sequence ID" value="ACK80302.1"/>
    <property type="molecule type" value="Genomic_DNA"/>
</dbReference>
<reference evidence="1 2" key="1">
    <citation type="journal article" date="2008" name="BMC Genomics">
        <title>Acidithiobacillus ferrooxidans metabolism: from genome sequence to industrial applications.</title>
        <authorList>
            <person name="Valdes J."/>
            <person name="Pedroso I."/>
            <person name="Quatrini R."/>
            <person name="Dodson R.J."/>
            <person name="Tettelin H."/>
            <person name="Blake R.II."/>
            <person name="Eisen J.A."/>
            <person name="Holmes D.S."/>
        </authorList>
    </citation>
    <scope>NUCLEOTIDE SEQUENCE [LARGE SCALE GENOMIC DNA]</scope>
    <source>
        <strain evidence="2">ATCC 23270 / DSM 14882 / CIP 104768 / NCIMB 8455</strain>
    </source>
</reference>
<proteinExistence type="predicted"/>
<dbReference type="RefSeq" id="WP_012606977.1">
    <property type="nucleotide sequence ID" value="NC_011761.1"/>
</dbReference>
<gene>
    <name evidence="1" type="ordered locus">AFE_1307</name>
</gene>
<accession>B7J8Y8</accession>
<dbReference type="Proteomes" id="UP000001362">
    <property type="component" value="Chromosome"/>
</dbReference>
<dbReference type="KEGG" id="afr:AFE_1307"/>